<evidence type="ECO:0000313" key="3">
    <source>
        <dbReference type="Proteomes" id="UP000030491"/>
    </source>
</evidence>
<evidence type="ECO:0000256" key="1">
    <source>
        <dbReference type="SAM" id="Phobius"/>
    </source>
</evidence>
<evidence type="ECO:0000313" key="2">
    <source>
        <dbReference type="EMBL" id="KGF93104.1"/>
    </source>
</evidence>
<feature type="transmembrane region" description="Helical" evidence="1">
    <location>
        <begin position="52"/>
        <end position="81"/>
    </location>
</feature>
<reference evidence="3" key="1">
    <citation type="journal article" date="2014" name="Sci. Data">
        <title>Genomes of diverse isolates of the marine cyanobacterium Prochlorococcus.</title>
        <authorList>
            <person name="Biller S."/>
            <person name="Berube P."/>
            <person name="Thompson J."/>
            <person name="Kelly L."/>
            <person name="Roggensack S."/>
            <person name="Awad L."/>
            <person name="Roache-Johnson K."/>
            <person name="Ding H."/>
            <person name="Giovannoni S.J."/>
            <person name="Moore L.R."/>
            <person name="Chisholm S.W."/>
        </authorList>
    </citation>
    <scope>NUCLEOTIDE SEQUENCE [LARGE SCALE GENOMIC DNA]</scope>
</reference>
<comment type="caution">
    <text evidence="2">The sequence shown here is derived from an EMBL/GenBank/DDBJ whole genome shotgun (WGS) entry which is preliminary data.</text>
</comment>
<organism evidence="2 3">
    <name type="scientific">Prochlorococcus marinus str. MIT 9116</name>
    <dbReference type="NCBI Taxonomy" id="167544"/>
    <lineage>
        <taxon>Bacteria</taxon>
        <taxon>Bacillati</taxon>
        <taxon>Cyanobacteriota</taxon>
        <taxon>Cyanophyceae</taxon>
        <taxon>Synechococcales</taxon>
        <taxon>Prochlorococcaceae</taxon>
        <taxon>Prochlorococcus</taxon>
    </lineage>
</organism>
<keyword evidence="1" id="KW-0812">Transmembrane</keyword>
<dbReference type="OrthoDB" id="5464825at2"/>
<accession>A0A0A1ZXY0</accession>
<keyword evidence="1" id="KW-0472">Membrane</keyword>
<feature type="transmembrane region" description="Helical" evidence="1">
    <location>
        <begin position="20"/>
        <end position="40"/>
    </location>
</feature>
<proteinExistence type="predicted"/>
<dbReference type="Proteomes" id="UP000030491">
    <property type="component" value="Unassembled WGS sequence"/>
</dbReference>
<dbReference type="Pfam" id="PF16316">
    <property type="entry name" value="DUF4956"/>
    <property type="match status" value="1"/>
</dbReference>
<feature type="transmembrane region" description="Helical" evidence="1">
    <location>
        <begin position="101"/>
        <end position="134"/>
    </location>
</feature>
<name>A0A0A1ZXY0_PROMR</name>
<keyword evidence="1" id="KW-1133">Transmembrane helix</keyword>
<evidence type="ECO:0008006" key="4">
    <source>
        <dbReference type="Google" id="ProtNLM"/>
    </source>
</evidence>
<dbReference type="EMBL" id="JNAJ01000004">
    <property type="protein sequence ID" value="KGF93104.1"/>
    <property type="molecule type" value="Genomic_DNA"/>
</dbReference>
<dbReference type="InterPro" id="IPR032531">
    <property type="entry name" value="DUF4956"/>
</dbReference>
<sequence>MNNTILDQLSVTTGGTSVVLFSYSIVLSFILSYILSKSYIYFSKSLSNPYSLFRVLPLIAIGTTIIIAVIKSSLALSLGLVGALSIVRFRTPIKEPEELSFIFFSVGIGIACGAYQYKAAIVGLALIIVSLYLLKRFDKKVSENNLIRISITCIRPEETSGLINLITKYSKTVDFNNLSVTNADTNQNTSLALTIMPINKEFTNIDYLANEIAKTFPSASFTILDSQSF</sequence>
<gene>
    <name evidence="2" type="ORF">EU93_0279</name>
</gene>
<protein>
    <recommendedName>
        <fullName evidence="4">DUF4956 domain-containing protein</fullName>
    </recommendedName>
</protein>
<dbReference type="AlphaFoldDB" id="A0A0A1ZXY0"/>
<dbReference type="RefSeq" id="WP_052045052.1">
    <property type="nucleotide sequence ID" value="NZ_JNAJ01000004.1"/>
</dbReference>